<name>A0AAE0KVM6_9CHLO</name>
<dbReference type="Proteomes" id="UP001190700">
    <property type="component" value="Unassembled WGS sequence"/>
</dbReference>
<keyword evidence="2" id="KW-1185">Reference proteome</keyword>
<comment type="caution">
    <text evidence="1">The sequence shown here is derived from an EMBL/GenBank/DDBJ whole genome shotgun (WGS) entry which is preliminary data.</text>
</comment>
<reference evidence="1 2" key="1">
    <citation type="journal article" date="2015" name="Genome Biol. Evol.">
        <title>Comparative Genomics of a Bacterivorous Green Alga Reveals Evolutionary Causalities and Consequences of Phago-Mixotrophic Mode of Nutrition.</title>
        <authorList>
            <person name="Burns J.A."/>
            <person name="Paasch A."/>
            <person name="Narechania A."/>
            <person name="Kim E."/>
        </authorList>
    </citation>
    <scope>NUCLEOTIDE SEQUENCE [LARGE SCALE GENOMIC DNA]</scope>
    <source>
        <strain evidence="1 2">PLY_AMNH</strain>
    </source>
</reference>
<gene>
    <name evidence="1" type="ORF">CYMTET_28956</name>
</gene>
<accession>A0AAE0KVM6</accession>
<dbReference type="AlphaFoldDB" id="A0AAE0KVM6"/>
<evidence type="ECO:0000313" key="1">
    <source>
        <dbReference type="EMBL" id="KAK3262174.1"/>
    </source>
</evidence>
<organism evidence="1 2">
    <name type="scientific">Cymbomonas tetramitiformis</name>
    <dbReference type="NCBI Taxonomy" id="36881"/>
    <lineage>
        <taxon>Eukaryota</taxon>
        <taxon>Viridiplantae</taxon>
        <taxon>Chlorophyta</taxon>
        <taxon>Pyramimonadophyceae</taxon>
        <taxon>Pyramimonadales</taxon>
        <taxon>Pyramimonadaceae</taxon>
        <taxon>Cymbomonas</taxon>
    </lineage>
</organism>
<protein>
    <submittedName>
        <fullName evidence="1">Uncharacterized protein</fullName>
    </submittedName>
</protein>
<proteinExistence type="predicted"/>
<dbReference type="EMBL" id="LGRX02016413">
    <property type="protein sequence ID" value="KAK3262174.1"/>
    <property type="molecule type" value="Genomic_DNA"/>
</dbReference>
<sequence length="370" mass="40957">MAAFSGNGIGKLRVVRGRIHEDMGGAYYRRSTIDARHQAAGGELSIRQESPMDGVQSMPTPNCEKEVVNATCLKGVDAIELSGPEFSNVDNRVLALALVEQGLTDAVLFDSTGKVCIPSDKLRKKNILLMRGAFRPFTNINTDMIQCAASTFLCDNDDADECVIKESAAVLTELTLKDLREAGDELDWTEDYQGSKARMASEFLSRVDTICAMGYDCLVSNYFEYFKVAGYLRRSTKESIVITLGVPAVRELFNDSYYKDLEGGILENFGRLLRFNLKLYVYPTVAADGSLITASNLELDPAVQPLYEFMYNSGSIIAMEDFDEEALRSVGNQSAAQLVLEKIKNKDDSWKDLVPPNVAKVIMDENRFGC</sequence>
<evidence type="ECO:0000313" key="2">
    <source>
        <dbReference type="Proteomes" id="UP001190700"/>
    </source>
</evidence>